<dbReference type="AlphaFoldDB" id="A0A812RVU0"/>
<comment type="caution">
    <text evidence="2">The sequence shown here is derived from an EMBL/GenBank/DDBJ whole genome shotgun (WGS) entry which is preliminary data.</text>
</comment>
<name>A0A812RVU0_9DINO</name>
<feature type="chain" id="PRO_5033044321" evidence="1">
    <location>
        <begin position="18"/>
        <end position="314"/>
    </location>
</feature>
<protein>
    <submittedName>
        <fullName evidence="2">Uncharacterized protein</fullName>
    </submittedName>
</protein>
<dbReference type="OrthoDB" id="10268503at2759"/>
<dbReference type="Proteomes" id="UP000604046">
    <property type="component" value="Unassembled WGS sequence"/>
</dbReference>
<proteinExistence type="predicted"/>
<dbReference type="EMBL" id="CAJNDS010002375">
    <property type="protein sequence ID" value="CAE7454511.1"/>
    <property type="molecule type" value="Genomic_DNA"/>
</dbReference>
<organism evidence="2 3">
    <name type="scientific">Symbiodinium natans</name>
    <dbReference type="NCBI Taxonomy" id="878477"/>
    <lineage>
        <taxon>Eukaryota</taxon>
        <taxon>Sar</taxon>
        <taxon>Alveolata</taxon>
        <taxon>Dinophyceae</taxon>
        <taxon>Suessiales</taxon>
        <taxon>Symbiodiniaceae</taxon>
        <taxon>Symbiodinium</taxon>
    </lineage>
</organism>
<reference evidence="2" key="1">
    <citation type="submission" date="2021-02" db="EMBL/GenBank/DDBJ databases">
        <authorList>
            <person name="Dougan E. K."/>
            <person name="Rhodes N."/>
            <person name="Thang M."/>
            <person name="Chan C."/>
        </authorList>
    </citation>
    <scope>NUCLEOTIDE SEQUENCE</scope>
</reference>
<keyword evidence="3" id="KW-1185">Reference proteome</keyword>
<accession>A0A812RVU0</accession>
<evidence type="ECO:0000313" key="2">
    <source>
        <dbReference type="EMBL" id="CAE7454511.1"/>
    </source>
</evidence>
<sequence length="314" mass="35385">MWRRACWLSLGAAFAAGARLDSSAKSISRRSAPAHRSPSDYTARPRWCPQDIGIEVDGWNEEGRHIHVRSVVEPEQLNRMGGYKAWQKTKPKTGQHTAFYISCNLDVDRAFLFSQDLDKRGEGVWANMSEPHEIGHASELVYLMGQQDAEIVEFAWDTLILDRLLNGTIAVKDVTGLHNWESSLVPHTSESNASTCEQLVNLELTGTVTKSGEQQQVSKTVQVSPWLYTRSEGFRIFTKTNEAGEEMTYWLRCADGYPVLAKKETDGQVETRAFDMWHGWRRTVSVKEGERLHFLADASVTRPIESGQVQITLG</sequence>
<evidence type="ECO:0000256" key="1">
    <source>
        <dbReference type="SAM" id="SignalP"/>
    </source>
</evidence>
<feature type="signal peptide" evidence="1">
    <location>
        <begin position="1"/>
        <end position="17"/>
    </location>
</feature>
<keyword evidence="1" id="KW-0732">Signal</keyword>
<evidence type="ECO:0000313" key="3">
    <source>
        <dbReference type="Proteomes" id="UP000604046"/>
    </source>
</evidence>
<gene>
    <name evidence="2" type="ORF">SNAT2548_LOCUS24977</name>
</gene>